<evidence type="ECO:0000313" key="2">
    <source>
        <dbReference type="EMBL" id="VAW99938.1"/>
    </source>
</evidence>
<organism evidence="2">
    <name type="scientific">hydrothermal vent metagenome</name>
    <dbReference type="NCBI Taxonomy" id="652676"/>
    <lineage>
        <taxon>unclassified sequences</taxon>
        <taxon>metagenomes</taxon>
        <taxon>ecological metagenomes</taxon>
    </lineage>
</organism>
<sequence length="377" mass="41951">MHPQSETENNIPGAVITGATGFLGSSLAASILMAGGSVVALTRDDSTRDDQHGRTVKAIQAAAAGFELQLPEGFEDRLFVIETSLEDLSELGACQSLLKTFTFWHCAADMRYGYANIEESLNVNLIKTSELYQYFTTVENCQRFYYVSTAYTVGFNISIAEEALHLSPKLINAYQTSKWSAEMSLALSTQQHILPVTLFRPSIICGHARSGWTGNRKFGLYGVLSAISFATRLKSRSLTLAIETLSQPNYIPIDEVIKLAMILQSSDKARTQLEVVHATAMDSLMSSQVRNIINELWGMVIQFGVPEDRYSQRINRSIEPNLPFLNHVWDFSQTYIVGQLDQTYTPFTMTEDIMRNIIGKFYTPGESAEGSEVIKFG</sequence>
<protein>
    <recommendedName>
        <fullName evidence="1">Thioester reductase (TE) domain-containing protein</fullName>
    </recommendedName>
</protein>
<dbReference type="SUPFAM" id="SSF51735">
    <property type="entry name" value="NAD(P)-binding Rossmann-fold domains"/>
    <property type="match status" value="1"/>
</dbReference>
<feature type="domain" description="Thioester reductase (TE)" evidence="1">
    <location>
        <begin position="16"/>
        <end position="258"/>
    </location>
</feature>
<dbReference type="EMBL" id="UOFR01000070">
    <property type="protein sequence ID" value="VAW99938.1"/>
    <property type="molecule type" value="Genomic_DNA"/>
</dbReference>
<dbReference type="Gene3D" id="3.40.50.720">
    <property type="entry name" value="NAD(P)-binding Rossmann-like Domain"/>
    <property type="match status" value="1"/>
</dbReference>
<dbReference type="PANTHER" id="PTHR43000">
    <property type="entry name" value="DTDP-D-GLUCOSE 4,6-DEHYDRATASE-RELATED"/>
    <property type="match status" value="1"/>
</dbReference>
<proteinExistence type="predicted"/>
<dbReference type="InterPro" id="IPR036291">
    <property type="entry name" value="NAD(P)-bd_dom_sf"/>
</dbReference>
<gene>
    <name evidence="2" type="ORF">MNBD_GAMMA21-2418</name>
</gene>
<dbReference type="AlphaFoldDB" id="A0A3B1A2G1"/>
<dbReference type="Pfam" id="PF07993">
    <property type="entry name" value="NAD_binding_4"/>
    <property type="match status" value="1"/>
</dbReference>
<name>A0A3B1A2G1_9ZZZZ</name>
<dbReference type="InterPro" id="IPR013120">
    <property type="entry name" value="FAR_NAD-bd"/>
</dbReference>
<evidence type="ECO:0000259" key="1">
    <source>
        <dbReference type="Pfam" id="PF07993"/>
    </source>
</evidence>
<accession>A0A3B1A2G1</accession>
<reference evidence="2" key="1">
    <citation type="submission" date="2018-06" db="EMBL/GenBank/DDBJ databases">
        <authorList>
            <person name="Zhirakovskaya E."/>
        </authorList>
    </citation>
    <scope>NUCLEOTIDE SEQUENCE</scope>
</reference>